<dbReference type="InterPro" id="IPR014044">
    <property type="entry name" value="CAP_dom"/>
</dbReference>
<dbReference type="STRING" id="494016.SAMN04487965_3648"/>
<gene>
    <name evidence="3" type="ORF">SAMN04487965_3648</name>
</gene>
<dbReference type="Pfam" id="PF00188">
    <property type="entry name" value="CAP"/>
    <property type="match status" value="1"/>
</dbReference>
<dbReference type="InterPro" id="IPR035940">
    <property type="entry name" value="CAP_sf"/>
</dbReference>
<dbReference type="PANTHER" id="PTHR10334">
    <property type="entry name" value="CYSTEINE-RICH SECRETORY PROTEIN-RELATED"/>
    <property type="match status" value="1"/>
</dbReference>
<dbReference type="InterPro" id="IPR018244">
    <property type="entry name" value="Allrgn_V5/Tpx1_CS"/>
</dbReference>
<dbReference type="SUPFAM" id="SSF55797">
    <property type="entry name" value="PR-1-like"/>
    <property type="match status" value="1"/>
</dbReference>
<dbReference type="InterPro" id="IPR001283">
    <property type="entry name" value="CRISP-related"/>
</dbReference>
<dbReference type="PROSITE" id="PS01010">
    <property type="entry name" value="CRISP_2"/>
    <property type="match status" value="1"/>
</dbReference>
<evidence type="ECO:0000313" key="3">
    <source>
        <dbReference type="EMBL" id="SHG26556.1"/>
    </source>
</evidence>
<dbReference type="Proteomes" id="UP000184170">
    <property type="component" value="Unassembled WGS sequence"/>
</dbReference>
<organism evidence="3 4">
    <name type="scientific">Microbulbifer donghaiensis</name>
    <dbReference type="NCBI Taxonomy" id="494016"/>
    <lineage>
        <taxon>Bacteria</taxon>
        <taxon>Pseudomonadati</taxon>
        <taxon>Pseudomonadota</taxon>
        <taxon>Gammaproteobacteria</taxon>
        <taxon>Cellvibrionales</taxon>
        <taxon>Microbulbiferaceae</taxon>
        <taxon>Microbulbifer</taxon>
    </lineage>
</organism>
<sequence>MTQAFITLLLSIALTTGVATQAAEPDCTKPNKCKALELHNQVRKDLNAGRFPNSPKPNPPVAMLTYDKALARTAYNWSASQCNARPGHNSKRREHFVANGGNPAYASVGENIFYSSAHLSEQDALAQAVAGWAGEAQQYRYGPFNDLKTGHYSQLIWDSMDAVDAEGRKLPRAVGCGVYYCPKGNFRTIVTCNYAPAGNIYQHLPYRAN</sequence>
<dbReference type="SMART" id="SM00198">
    <property type="entry name" value="SCP"/>
    <property type="match status" value="1"/>
</dbReference>
<dbReference type="GO" id="GO:0005576">
    <property type="term" value="C:extracellular region"/>
    <property type="evidence" value="ECO:0007669"/>
    <property type="project" value="InterPro"/>
</dbReference>
<dbReference type="CDD" id="cd05380">
    <property type="entry name" value="CAP_euk"/>
    <property type="match status" value="1"/>
</dbReference>
<name>A0A1M5IE52_9GAMM</name>
<dbReference type="AlphaFoldDB" id="A0A1M5IE52"/>
<keyword evidence="1" id="KW-0732">Signal</keyword>
<reference evidence="4" key="1">
    <citation type="submission" date="2016-11" db="EMBL/GenBank/DDBJ databases">
        <authorList>
            <person name="Varghese N."/>
            <person name="Submissions S."/>
        </authorList>
    </citation>
    <scope>NUCLEOTIDE SEQUENCE [LARGE SCALE GENOMIC DNA]</scope>
    <source>
        <strain evidence="4">CGMCC 1.7063</strain>
    </source>
</reference>
<protein>
    <submittedName>
        <fullName evidence="3">Cysteine-rich secretory protein family protein</fullName>
    </submittedName>
</protein>
<evidence type="ECO:0000259" key="2">
    <source>
        <dbReference type="SMART" id="SM00198"/>
    </source>
</evidence>
<dbReference type="EMBL" id="FQVA01000011">
    <property type="protein sequence ID" value="SHG26556.1"/>
    <property type="molecule type" value="Genomic_DNA"/>
</dbReference>
<accession>A0A1M5IE52</accession>
<evidence type="ECO:0000313" key="4">
    <source>
        <dbReference type="Proteomes" id="UP000184170"/>
    </source>
</evidence>
<feature type="domain" description="SCP" evidence="2">
    <location>
        <begin position="28"/>
        <end position="202"/>
    </location>
</feature>
<feature type="signal peptide" evidence="1">
    <location>
        <begin position="1"/>
        <end position="22"/>
    </location>
</feature>
<evidence type="ECO:0000256" key="1">
    <source>
        <dbReference type="SAM" id="SignalP"/>
    </source>
</evidence>
<proteinExistence type="predicted"/>
<feature type="chain" id="PRO_5012793376" evidence="1">
    <location>
        <begin position="23"/>
        <end position="209"/>
    </location>
</feature>
<dbReference type="Gene3D" id="3.40.33.10">
    <property type="entry name" value="CAP"/>
    <property type="match status" value="1"/>
</dbReference>
<keyword evidence="4" id="KW-1185">Reference proteome</keyword>
<dbReference type="PRINTS" id="PR00837">
    <property type="entry name" value="V5TPXLIKE"/>
</dbReference>